<dbReference type="Pfam" id="PF07724">
    <property type="entry name" value="AAA_2"/>
    <property type="match status" value="1"/>
</dbReference>
<dbReference type="GO" id="GO:0042026">
    <property type="term" value="P:protein refolding"/>
    <property type="evidence" value="ECO:0007669"/>
    <property type="project" value="UniProtKB-UniRule"/>
</dbReference>
<dbReference type="CDD" id="cd19499">
    <property type="entry name" value="RecA-like_ClpB_Hsp104-like"/>
    <property type="match status" value="1"/>
</dbReference>
<name>A0A378YCE4_9NOCA</name>
<dbReference type="RefSeq" id="WP_039817991.1">
    <property type="nucleotide sequence ID" value="NZ_UGRY01000002.1"/>
</dbReference>
<dbReference type="Pfam" id="PF10431">
    <property type="entry name" value="ClpB_D2-small"/>
    <property type="match status" value="1"/>
</dbReference>
<dbReference type="Pfam" id="PF00004">
    <property type="entry name" value="AAA"/>
    <property type="match status" value="1"/>
</dbReference>
<evidence type="ECO:0000256" key="3">
    <source>
        <dbReference type="ARBA" id="ARBA00017574"/>
    </source>
</evidence>
<dbReference type="EMBL" id="UGRY01000002">
    <property type="protein sequence ID" value="SUA74067.1"/>
    <property type="molecule type" value="Genomic_DNA"/>
</dbReference>
<keyword evidence="9 12" id="KW-0143">Chaperone</keyword>
<keyword evidence="13" id="KW-0963">Cytoplasm</keyword>
<evidence type="ECO:0000256" key="12">
    <source>
        <dbReference type="RuleBase" id="RU004432"/>
    </source>
</evidence>
<dbReference type="PANTHER" id="PTHR11638">
    <property type="entry name" value="ATP-DEPENDENT CLP PROTEASE"/>
    <property type="match status" value="1"/>
</dbReference>
<keyword evidence="6 12" id="KW-0067">ATP-binding</keyword>
<feature type="domain" description="Clp R" evidence="14">
    <location>
        <begin position="1"/>
        <end position="146"/>
    </location>
</feature>
<dbReference type="InterPro" id="IPR017730">
    <property type="entry name" value="Chaperonin_ClpB"/>
</dbReference>
<comment type="function">
    <text evidence="13">Part of a stress-induced multi-chaperone system, it is involved in the recovery of the cell from heat-induced damage, in cooperation with DnaK, DnaJ and GrpE.</text>
</comment>
<dbReference type="FunFam" id="3.40.50.300:FF:000120">
    <property type="entry name" value="ATP-dependent chaperone ClpB"/>
    <property type="match status" value="1"/>
</dbReference>
<dbReference type="InterPro" id="IPR028299">
    <property type="entry name" value="ClpA/B_CS2"/>
</dbReference>
<dbReference type="InterPro" id="IPR050130">
    <property type="entry name" value="ClpA_ClpB"/>
</dbReference>
<evidence type="ECO:0000256" key="7">
    <source>
        <dbReference type="ARBA" id="ARBA00023016"/>
    </source>
</evidence>
<dbReference type="SMART" id="SM01086">
    <property type="entry name" value="ClpB_D2-small"/>
    <property type="match status" value="1"/>
</dbReference>
<dbReference type="FunFam" id="3.40.50.300:FF:000010">
    <property type="entry name" value="Chaperone clpB 1, putative"/>
    <property type="match status" value="1"/>
</dbReference>
<evidence type="ECO:0000256" key="13">
    <source>
        <dbReference type="RuleBase" id="RU362034"/>
    </source>
</evidence>
<proteinExistence type="inferred from homology"/>
<protein>
    <recommendedName>
        <fullName evidence="3 13">Chaperone protein ClpB</fullName>
    </recommendedName>
</protein>
<keyword evidence="16" id="KW-1185">Reference proteome</keyword>
<evidence type="ECO:0000256" key="1">
    <source>
        <dbReference type="ARBA" id="ARBA00004496"/>
    </source>
</evidence>
<dbReference type="PRINTS" id="PR00300">
    <property type="entry name" value="CLPPROTEASEA"/>
</dbReference>
<dbReference type="InterPro" id="IPR018368">
    <property type="entry name" value="ClpA/B_CS1"/>
</dbReference>
<dbReference type="SUPFAM" id="SSF81923">
    <property type="entry name" value="Double Clp-N motif"/>
    <property type="match status" value="1"/>
</dbReference>
<evidence type="ECO:0000313" key="15">
    <source>
        <dbReference type="EMBL" id="SUA74067.1"/>
    </source>
</evidence>
<keyword evidence="4 11" id="KW-0677">Repeat</keyword>
<evidence type="ECO:0000313" key="16">
    <source>
        <dbReference type="Proteomes" id="UP000255467"/>
    </source>
</evidence>
<dbReference type="PROSITE" id="PS00871">
    <property type="entry name" value="CLPAB_2"/>
    <property type="match status" value="1"/>
</dbReference>
<dbReference type="InterPro" id="IPR019489">
    <property type="entry name" value="Clp_ATPase_C"/>
</dbReference>
<dbReference type="SUPFAM" id="SSF52540">
    <property type="entry name" value="P-loop containing nucleoside triphosphate hydrolases"/>
    <property type="match status" value="2"/>
</dbReference>
<dbReference type="InterPro" id="IPR041546">
    <property type="entry name" value="ClpA/ClpB_AAA_lid"/>
</dbReference>
<dbReference type="FunFam" id="1.10.8.60:FF:000017">
    <property type="entry name" value="ATP-dependent chaperone ClpB"/>
    <property type="match status" value="1"/>
</dbReference>
<dbReference type="Pfam" id="PF02861">
    <property type="entry name" value="Clp_N"/>
    <property type="match status" value="1"/>
</dbReference>
<comment type="subunit">
    <text evidence="10">Homohexamer. The oligomerization is ATP-dependent.</text>
</comment>
<dbReference type="GO" id="GO:0005524">
    <property type="term" value="F:ATP binding"/>
    <property type="evidence" value="ECO:0007669"/>
    <property type="project" value="UniProtKB-UniRule"/>
</dbReference>
<evidence type="ECO:0000256" key="10">
    <source>
        <dbReference type="ARBA" id="ARBA00026057"/>
    </source>
</evidence>
<keyword evidence="5 12" id="KW-0547">Nucleotide-binding</keyword>
<dbReference type="NCBIfam" id="TIGR03346">
    <property type="entry name" value="chaperone_ClpB"/>
    <property type="match status" value="1"/>
</dbReference>
<evidence type="ECO:0000256" key="5">
    <source>
        <dbReference type="ARBA" id="ARBA00022741"/>
    </source>
</evidence>
<accession>A0A378YCE4</accession>
<dbReference type="PANTHER" id="PTHR11638:SF18">
    <property type="entry name" value="HEAT SHOCK PROTEIN 104"/>
    <property type="match status" value="1"/>
</dbReference>
<comment type="subunit">
    <text evidence="13">Homohexamer; The oligomerization is ATP-dependent.</text>
</comment>
<comment type="subcellular location">
    <subcellularLocation>
        <location evidence="1 13">Cytoplasm</location>
    </subcellularLocation>
</comment>
<dbReference type="Proteomes" id="UP000255467">
    <property type="component" value="Unassembled WGS sequence"/>
</dbReference>
<keyword evidence="7 13" id="KW-0346">Stress response</keyword>
<feature type="coiled-coil region" evidence="13">
    <location>
        <begin position="413"/>
        <end position="527"/>
    </location>
</feature>
<dbReference type="PROSITE" id="PS51903">
    <property type="entry name" value="CLP_R"/>
    <property type="match status" value="1"/>
</dbReference>
<dbReference type="AlphaFoldDB" id="A0A378YCE4"/>
<dbReference type="PROSITE" id="PS00870">
    <property type="entry name" value="CLPAB_1"/>
    <property type="match status" value="1"/>
</dbReference>
<evidence type="ECO:0000256" key="2">
    <source>
        <dbReference type="ARBA" id="ARBA00008675"/>
    </source>
</evidence>
<dbReference type="CDD" id="cd00009">
    <property type="entry name" value="AAA"/>
    <property type="match status" value="1"/>
</dbReference>
<evidence type="ECO:0000256" key="6">
    <source>
        <dbReference type="ARBA" id="ARBA00022840"/>
    </source>
</evidence>
<dbReference type="FunFam" id="3.40.50.300:FF:000025">
    <property type="entry name" value="ATP-dependent Clp protease subunit"/>
    <property type="match status" value="1"/>
</dbReference>
<dbReference type="InterPro" id="IPR036628">
    <property type="entry name" value="Clp_N_dom_sf"/>
</dbReference>
<evidence type="ECO:0000259" key="14">
    <source>
        <dbReference type="PROSITE" id="PS51903"/>
    </source>
</evidence>
<evidence type="ECO:0000256" key="11">
    <source>
        <dbReference type="PROSITE-ProRule" id="PRU01251"/>
    </source>
</evidence>
<dbReference type="InterPro" id="IPR004176">
    <property type="entry name" value="Clp_R_N"/>
</dbReference>
<dbReference type="InterPro" id="IPR001270">
    <property type="entry name" value="ClpA/B"/>
</dbReference>
<dbReference type="SMART" id="SM00382">
    <property type="entry name" value="AAA"/>
    <property type="match status" value="2"/>
</dbReference>
<keyword evidence="8 13" id="KW-0175">Coiled coil</keyword>
<dbReference type="Gene3D" id="1.10.1780.10">
    <property type="entry name" value="Clp, N-terminal domain"/>
    <property type="match status" value="1"/>
</dbReference>
<reference evidence="15 16" key="1">
    <citation type="submission" date="2018-06" db="EMBL/GenBank/DDBJ databases">
        <authorList>
            <consortium name="Pathogen Informatics"/>
            <person name="Doyle S."/>
        </authorList>
    </citation>
    <scope>NUCLEOTIDE SEQUENCE [LARGE SCALE GENOMIC DNA]</scope>
    <source>
        <strain evidence="15 16">NCTC1934</strain>
    </source>
</reference>
<evidence type="ECO:0000256" key="4">
    <source>
        <dbReference type="ARBA" id="ARBA00022737"/>
    </source>
</evidence>
<dbReference type="InterPro" id="IPR003593">
    <property type="entry name" value="AAA+_ATPase"/>
</dbReference>
<dbReference type="Pfam" id="PF17871">
    <property type="entry name" value="AAA_lid_9"/>
    <property type="match status" value="1"/>
</dbReference>
<dbReference type="InterPro" id="IPR027417">
    <property type="entry name" value="P-loop_NTPase"/>
</dbReference>
<evidence type="ECO:0000256" key="8">
    <source>
        <dbReference type="ARBA" id="ARBA00023054"/>
    </source>
</evidence>
<gene>
    <name evidence="13 15" type="primary">clpB</name>
    <name evidence="15" type="ORF">NCTC1934_01394</name>
</gene>
<sequence>MDSFNPTTKTQAALTAALQAASAAGNPEIRPAHLLVALLDQTDGIAAPLLKAVAVDSATIRREAQDIVDRLPRATGATTQPQLGREALAAITDAQRLATEMGDEYVSTEHLMVGLAAGDSDVSQLLLKYGATADALREAFTQVRGNTRVTNPDPEGSYQALEKYSTDLTAAAREGKLDPVIGRDTEIRRVVQVLSRRTKNNPVLIGEPGVGKTAIVEGLAQRIVAGDVPESLRGKRLISLDLGAMVAGAKYRGEFEERLKAVLEEIKSSAGQIITFIDELHTIVGAGATGESAMDAGNMIKPMLARGELRLVGATTLDEYRQHIEKDPALERRFQQVLVGEPSVEDTVGILRGLKERYEVHHGVRITDSALVAAATLSDRYITSRFLPDKAIDLVDESASRLRMEIDSRPVEIDEVERQVRRLEIEEVALAKETDEASKQRLEKLRSELADLREKLNQLMTRWQNEKQAIDSVRVIKEELESLRGESDRAERDSDYARAAELRYGRIPQLEKQLAEAEQKAKGAADGEVMLKEEVGPDDIAEVVSSWTGIPVGKMLEGETQKLLRMEEELGRRVVGQTEAVQAVSDAVRRARAGVADPNRPTGSFMFVGPTGVGKTELAKALADFLFDDERAMVRIDMSEYSEKHSVARLVGAPPGYVGYDQGGQLTEAVRRRPYTVVLFDEIEKAHPDVFDILLQVLDEGRLTDSQGRTVDFRNTILILTSNLGAGGERDFVMAAVRSAFKPEFLNRLDDVVMFHPLDEEQLEHIVDIQLDQLQRRLAQRRLKLDVSDSARFWLAVRGYDPAYGARPLRRLIQQAIGDTLAKELLAGEVQDGDTVKVSVSPDGDTLIVGR</sequence>
<dbReference type="GO" id="GO:0016887">
    <property type="term" value="F:ATP hydrolysis activity"/>
    <property type="evidence" value="ECO:0007669"/>
    <property type="project" value="InterPro"/>
</dbReference>
<dbReference type="GO" id="GO:0005737">
    <property type="term" value="C:cytoplasm"/>
    <property type="evidence" value="ECO:0007669"/>
    <property type="project" value="UniProtKB-SubCell"/>
</dbReference>
<evidence type="ECO:0000256" key="9">
    <source>
        <dbReference type="ARBA" id="ARBA00023186"/>
    </source>
</evidence>
<dbReference type="Gene3D" id="1.10.8.60">
    <property type="match status" value="1"/>
</dbReference>
<dbReference type="STRING" id="1406858.GCA_000710895_02389"/>
<comment type="similarity">
    <text evidence="2 12">Belongs to the ClpA/ClpB family.</text>
</comment>
<dbReference type="InterPro" id="IPR003959">
    <property type="entry name" value="ATPase_AAA_core"/>
</dbReference>
<dbReference type="Gene3D" id="3.40.50.300">
    <property type="entry name" value="P-loop containing nucleotide triphosphate hydrolases"/>
    <property type="match status" value="3"/>
</dbReference>
<dbReference type="OrthoDB" id="9803641at2"/>
<organism evidence="15 16">
    <name type="scientific">Nocardia otitidiscaviarum</name>
    <dbReference type="NCBI Taxonomy" id="1823"/>
    <lineage>
        <taxon>Bacteria</taxon>
        <taxon>Bacillati</taxon>
        <taxon>Actinomycetota</taxon>
        <taxon>Actinomycetes</taxon>
        <taxon>Mycobacteriales</taxon>
        <taxon>Nocardiaceae</taxon>
        <taxon>Nocardia</taxon>
    </lineage>
</organism>
<dbReference type="GO" id="GO:0034605">
    <property type="term" value="P:cellular response to heat"/>
    <property type="evidence" value="ECO:0007669"/>
    <property type="project" value="TreeGrafter"/>
</dbReference>